<accession>A0A0F9QLG8</accession>
<proteinExistence type="predicted"/>
<sequence length="63" mass="7424">MVKYLILDEQKNDYQHNILRLGIFNTANEAFIQELRYNFDSKKLNQTTITLSLEAAKKMMEAL</sequence>
<evidence type="ECO:0000313" key="1">
    <source>
        <dbReference type="EMBL" id="KKN06218.1"/>
    </source>
</evidence>
<comment type="caution">
    <text evidence="1">The sequence shown here is derived from an EMBL/GenBank/DDBJ whole genome shotgun (WGS) entry which is preliminary data.</text>
</comment>
<organism evidence="1">
    <name type="scientific">marine sediment metagenome</name>
    <dbReference type="NCBI Taxonomy" id="412755"/>
    <lineage>
        <taxon>unclassified sequences</taxon>
        <taxon>metagenomes</taxon>
        <taxon>ecological metagenomes</taxon>
    </lineage>
</organism>
<name>A0A0F9QLG8_9ZZZZ</name>
<reference evidence="1" key="1">
    <citation type="journal article" date="2015" name="Nature">
        <title>Complex archaea that bridge the gap between prokaryotes and eukaryotes.</title>
        <authorList>
            <person name="Spang A."/>
            <person name="Saw J.H."/>
            <person name="Jorgensen S.L."/>
            <person name="Zaremba-Niedzwiedzka K."/>
            <person name="Martijn J."/>
            <person name="Lind A.E."/>
            <person name="van Eijk R."/>
            <person name="Schleper C."/>
            <person name="Guy L."/>
            <person name="Ettema T.J."/>
        </authorList>
    </citation>
    <scope>NUCLEOTIDE SEQUENCE</scope>
</reference>
<dbReference type="EMBL" id="LAZR01004716">
    <property type="protein sequence ID" value="KKN06218.1"/>
    <property type="molecule type" value="Genomic_DNA"/>
</dbReference>
<dbReference type="AlphaFoldDB" id="A0A0F9QLG8"/>
<gene>
    <name evidence="1" type="ORF">LCGC14_1079600</name>
</gene>
<protein>
    <submittedName>
        <fullName evidence="1">Uncharacterized protein</fullName>
    </submittedName>
</protein>